<name>A0A918TEQ9_STRCJ</name>
<dbReference type="EMBL" id="BMVB01000005">
    <property type="protein sequence ID" value="GHC44897.1"/>
    <property type="molecule type" value="Genomic_DNA"/>
</dbReference>
<proteinExistence type="predicted"/>
<evidence type="ECO:0000313" key="2">
    <source>
        <dbReference type="Proteomes" id="UP000646244"/>
    </source>
</evidence>
<dbReference type="AlphaFoldDB" id="A0A918TEQ9"/>
<organism evidence="1 2">
    <name type="scientific">Streptomyces cinnamoneus</name>
    <name type="common">Streptoverticillium cinnamoneum</name>
    <dbReference type="NCBI Taxonomy" id="53446"/>
    <lineage>
        <taxon>Bacteria</taxon>
        <taxon>Bacillati</taxon>
        <taxon>Actinomycetota</taxon>
        <taxon>Actinomycetes</taxon>
        <taxon>Kitasatosporales</taxon>
        <taxon>Streptomycetaceae</taxon>
        <taxon>Streptomyces</taxon>
        <taxon>Streptomyces cinnamoneus group</taxon>
    </lineage>
</organism>
<gene>
    <name evidence="1" type="ORF">GCM10010507_20010</name>
</gene>
<accession>A0A918TEQ9</accession>
<evidence type="ECO:0000313" key="1">
    <source>
        <dbReference type="EMBL" id="GHC44897.1"/>
    </source>
</evidence>
<dbReference type="RefSeq" id="WP_190109329.1">
    <property type="nucleotide sequence ID" value="NZ_BMVB01000005.1"/>
</dbReference>
<dbReference type="Proteomes" id="UP000646244">
    <property type="component" value="Unassembled WGS sequence"/>
</dbReference>
<reference evidence="1" key="1">
    <citation type="journal article" date="2014" name="Int. J. Syst. Evol. Microbiol.">
        <title>Complete genome sequence of Corynebacterium casei LMG S-19264T (=DSM 44701T), isolated from a smear-ripened cheese.</title>
        <authorList>
            <consortium name="US DOE Joint Genome Institute (JGI-PGF)"/>
            <person name="Walter F."/>
            <person name="Albersmeier A."/>
            <person name="Kalinowski J."/>
            <person name="Ruckert C."/>
        </authorList>
    </citation>
    <scope>NUCLEOTIDE SEQUENCE</scope>
    <source>
        <strain evidence="1">JCM 4633</strain>
    </source>
</reference>
<reference evidence="1" key="2">
    <citation type="submission" date="2020-09" db="EMBL/GenBank/DDBJ databases">
        <authorList>
            <person name="Sun Q."/>
            <person name="Ohkuma M."/>
        </authorList>
    </citation>
    <scope>NUCLEOTIDE SEQUENCE</scope>
    <source>
        <strain evidence="1">JCM 4633</strain>
    </source>
</reference>
<sequence>MHDPASPTPNSSEPTSTVSYGVAFETVGRVIAWYSREILAERRSPAPDTARMEQLIAEHRECMQDQARLEEAGGEEMAQLNARYAARLEELGSPGA</sequence>
<comment type="caution">
    <text evidence="1">The sequence shown here is derived from an EMBL/GenBank/DDBJ whole genome shotgun (WGS) entry which is preliminary data.</text>
</comment>
<protein>
    <submittedName>
        <fullName evidence="1">Uncharacterized protein</fullName>
    </submittedName>
</protein>